<name>A0A093VJF8_TALMA</name>
<dbReference type="AlphaFoldDB" id="A0A093VJF8"/>
<dbReference type="EMBL" id="JPOX01000002">
    <property type="protein sequence ID" value="KFX52692.1"/>
    <property type="molecule type" value="Genomic_DNA"/>
</dbReference>
<proteinExistence type="predicted"/>
<dbReference type="eggNOG" id="ENOG502SPWQ">
    <property type="taxonomic scope" value="Eukaryota"/>
</dbReference>
<comment type="caution">
    <text evidence="1">The sequence shown here is derived from an EMBL/GenBank/DDBJ whole genome shotgun (WGS) entry which is preliminary data.</text>
</comment>
<accession>A0A093VJF8</accession>
<gene>
    <name evidence="1" type="ORF">GQ26_0021190</name>
</gene>
<reference evidence="1" key="1">
    <citation type="journal article" date="2014" name="PLoS Genet.">
        <title>Signature Gene Expression Reveals Novel Clues to the Molecular Mechanisms of Dimorphic Transition in Penicillium marneffei.</title>
        <authorList>
            <person name="Yang E."/>
            <person name="Wang G."/>
            <person name="Cai J."/>
            <person name="Woo P.C."/>
            <person name="Lau S.K."/>
            <person name="Yuen K.-Y."/>
            <person name="Chow W.-N."/>
            <person name="Lin X."/>
        </authorList>
    </citation>
    <scope>NUCLEOTIDE SEQUENCE [LARGE SCALE GENOMIC DNA]</scope>
    <source>
        <strain evidence="1">PM1</strain>
    </source>
</reference>
<dbReference type="HOGENOM" id="CLU_765267_0_0_1"/>
<organism evidence="1">
    <name type="scientific">Talaromyces marneffei PM1</name>
    <dbReference type="NCBI Taxonomy" id="1077442"/>
    <lineage>
        <taxon>Eukaryota</taxon>
        <taxon>Fungi</taxon>
        <taxon>Dikarya</taxon>
        <taxon>Ascomycota</taxon>
        <taxon>Pezizomycotina</taxon>
        <taxon>Eurotiomycetes</taxon>
        <taxon>Eurotiomycetidae</taxon>
        <taxon>Eurotiales</taxon>
        <taxon>Trichocomaceae</taxon>
        <taxon>Talaromyces</taxon>
        <taxon>Talaromyces sect. Talaromyces</taxon>
    </lineage>
</organism>
<protein>
    <submittedName>
        <fullName evidence="1">Uncharacterized protein</fullName>
    </submittedName>
</protein>
<sequence>MNELSGMTDRIKLIPLMTGNLVTKDLGLLHPLTDKSINMGDLEDYPFVFDLVAQMKGKNRTAGWDVMVSYEIDAVNSFLTRAWANRDNSTQPLESFDVKRYEKHHHQKCLHSITTWNVSLKPPKVQFESDYAVLEMDVTGDVSVQYYKGGPGQEAKDGDPEAEPLSDGWVLTVKTTISSVTASEGGQIYDHQPKGSVLDFSSDPSHKGHIVFDCALSDDYTVTFNWTKSNDPKETPPDDNLKQAKRWIEKHIDAIDFSLASIIRREGSSETYLTPEQMVFQLYHPPDSHRSSLSVGCLSIYIKTKQTGADHGPGDRVPSFSGTEGNIYPIAGGYTGSIIISNWYYLWFETYIDVDIMHRIECIAQNVFPLDGEWLPDNPERNTSTRDDILIVGQLHGYRG</sequence>
<evidence type="ECO:0000313" key="1">
    <source>
        <dbReference type="EMBL" id="KFX52692.1"/>
    </source>
</evidence>